<organism evidence="18 19">
    <name type="scientific">Methylobacterium organophilum</name>
    <dbReference type="NCBI Taxonomy" id="410"/>
    <lineage>
        <taxon>Bacteria</taxon>
        <taxon>Pseudomonadati</taxon>
        <taxon>Pseudomonadota</taxon>
        <taxon>Alphaproteobacteria</taxon>
        <taxon>Hyphomicrobiales</taxon>
        <taxon>Methylobacteriaceae</taxon>
        <taxon>Methylobacterium</taxon>
    </lineage>
</organism>
<dbReference type="HAMAP" id="MF_00215">
    <property type="entry name" value="Pantothen_kinase_1"/>
    <property type="match status" value="1"/>
</dbReference>
<evidence type="ECO:0000313" key="18">
    <source>
        <dbReference type="EMBL" id="GJE25654.1"/>
    </source>
</evidence>
<dbReference type="Gene3D" id="3.40.50.300">
    <property type="entry name" value="P-loop containing nucleotide triphosphate hydrolases"/>
    <property type="match status" value="1"/>
</dbReference>
<reference evidence="18" key="1">
    <citation type="journal article" date="2021" name="Front. Microbiol.">
        <title>Comprehensive Comparative Genomics and Phenotyping of Methylobacterium Species.</title>
        <authorList>
            <person name="Alessa O."/>
            <person name="Ogura Y."/>
            <person name="Fujitani Y."/>
            <person name="Takami H."/>
            <person name="Hayashi T."/>
            <person name="Sahin N."/>
            <person name="Tani A."/>
        </authorList>
    </citation>
    <scope>NUCLEOTIDE SEQUENCE</scope>
    <source>
        <strain evidence="18">NBRC 15689</strain>
    </source>
</reference>
<evidence type="ECO:0000256" key="6">
    <source>
        <dbReference type="ARBA" id="ARBA00015080"/>
    </source>
</evidence>
<dbReference type="PANTHER" id="PTHR10285">
    <property type="entry name" value="URIDINE KINASE"/>
    <property type="match status" value="1"/>
</dbReference>
<dbReference type="EC" id="2.7.1.33" evidence="5 14"/>
<dbReference type="EMBL" id="BPQV01000001">
    <property type="protein sequence ID" value="GJE25654.1"/>
    <property type="molecule type" value="Genomic_DNA"/>
</dbReference>
<evidence type="ECO:0000256" key="4">
    <source>
        <dbReference type="ARBA" id="ARBA00006087"/>
    </source>
</evidence>
<evidence type="ECO:0000259" key="17">
    <source>
        <dbReference type="Pfam" id="PF00485"/>
    </source>
</evidence>
<evidence type="ECO:0000256" key="15">
    <source>
        <dbReference type="RuleBase" id="RU003530"/>
    </source>
</evidence>
<dbReference type="CDD" id="cd02025">
    <property type="entry name" value="PanK"/>
    <property type="match status" value="1"/>
</dbReference>
<evidence type="ECO:0000256" key="16">
    <source>
        <dbReference type="SAM" id="MobiDB-lite"/>
    </source>
</evidence>
<evidence type="ECO:0000256" key="9">
    <source>
        <dbReference type="ARBA" id="ARBA00022741"/>
    </source>
</evidence>
<dbReference type="InterPro" id="IPR004566">
    <property type="entry name" value="PanK"/>
</dbReference>
<keyword evidence="19" id="KW-1185">Reference proteome</keyword>
<comment type="similarity">
    <text evidence="4 14 15">Belongs to the prokaryotic pantothenate kinase family.</text>
</comment>
<comment type="caution">
    <text evidence="18">The sequence shown here is derived from an EMBL/GenBank/DDBJ whole genome shotgun (WGS) entry which is preliminary data.</text>
</comment>
<sequence>MIGAPIPETGVAPGDAQNPVTGEGPSGLSPYRIFAREEWAQLRADTPLTLTVDDITRLQSINDPISIEEVVAIYLPLSRLLSLYVAATQGLFKATQRFLLAEREAKVPYIIGLAGSVAVGKSTTARVLKALLARWPNTPKVDLITTDGFLYPNAELQRMGAMERKGFPESYDSTALLRFLSDIKAGHRRVSAPVYSHLVYDVVPGEEQVIESPDILIVEGLNVLQPARLPRDGTAIPFVSDFFDFSIYLDGHEDDLHRWYVTRFLKLRQTAFRDPLSYFRKYAEIGEEEALDTADHLWTTINLPNLRDNILPTRQRASLILAKGASHRIESVALRRL</sequence>
<dbReference type="RefSeq" id="WP_238309580.1">
    <property type="nucleotide sequence ID" value="NZ_BPQV01000001.1"/>
</dbReference>
<feature type="region of interest" description="Disordered" evidence="16">
    <location>
        <begin position="1"/>
        <end position="25"/>
    </location>
</feature>
<dbReference type="Proteomes" id="UP001055156">
    <property type="component" value="Unassembled WGS sequence"/>
</dbReference>
<dbReference type="GO" id="GO:0016301">
    <property type="term" value="F:kinase activity"/>
    <property type="evidence" value="ECO:0007669"/>
    <property type="project" value="UniProtKB-KW"/>
</dbReference>
<evidence type="ECO:0000256" key="10">
    <source>
        <dbReference type="ARBA" id="ARBA00022777"/>
    </source>
</evidence>
<keyword evidence="12 14" id="KW-0173">Coenzyme A biosynthesis</keyword>
<protein>
    <recommendedName>
        <fullName evidence="6 14">Pantothenate kinase</fullName>
        <ecNumber evidence="5 14">2.7.1.33</ecNumber>
    </recommendedName>
    <alternativeName>
        <fullName evidence="13 14">Pantothenic acid kinase</fullName>
    </alternativeName>
</protein>
<dbReference type="NCBIfam" id="TIGR00554">
    <property type="entry name" value="panK_bact"/>
    <property type="match status" value="1"/>
</dbReference>
<dbReference type="Pfam" id="PF00485">
    <property type="entry name" value="PRK"/>
    <property type="match status" value="1"/>
</dbReference>
<dbReference type="SUPFAM" id="SSF52540">
    <property type="entry name" value="P-loop containing nucleoside triphosphate hydrolases"/>
    <property type="match status" value="1"/>
</dbReference>
<evidence type="ECO:0000256" key="3">
    <source>
        <dbReference type="ARBA" id="ARBA00005225"/>
    </source>
</evidence>
<evidence type="ECO:0000256" key="14">
    <source>
        <dbReference type="HAMAP-Rule" id="MF_00215"/>
    </source>
</evidence>
<keyword evidence="11 14" id="KW-0067">ATP-binding</keyword>
<evidence type="ECO:0000313" key="19">
    <source>
        <dbReference type="Proteomes" id="UP001055156"/>
    </source>
</evidence>
<evidence type="ECO:0000256" key="2">
    <source>
        <dbReference type="ARBA" id="ARBA00004496"/>
    </source>
</evidence>
<dbReference type="PIRSF" id="PIRSF000545">
    <property type="entry name" value="Pantothenate_kin"/>
    <property type="match status" value="1"/>
</dbReference>
<dbReference type="InterPro" id="IPR027417">
    <property type="entry name" value="P-loop_NTPase"/>
</dbReference>
<gene>
    <name evidence="14 18" type="primary">coaA</name>
    <name evidence="18" type="ORF">LKMONMHP_0492</name>
</gene>
<name>A0ABQ4T542_METOR</name>
<comment type="catalytic activity">
    <reaction evidence="1 14 15">
        <text>(R)-pantothenate + ATP = (R)-4'-phosphopantothenate + ADP + H(+)</text>
        <dbReference type="Rhea" id="RHEA:16373"/>
        <dbReference type="ChEBI" id="CHEBI:10986"/>
        <dbReference type="ChEBI" id="CHEBI:15378"/>
        <dbReference type="ChEBI" id="CHEBI:29032"/>
        <dbReference type="ChEBI" id="CHEBI:30616"/>
        <dbReference type="ChEBI" id="CHEBI:456216"/>
        <dbReference type="EC" id="2.7.1.33"/>
    </reaction>
</comment>
<reference evidence="18" key="2">
    <citation type="submission" date="2021-08" db="EMBL/GenBank/DDBJ databases">
        <authorList>
            <person name="Tani A."/>
            <person name="Ola A."/>
            <person name="Ogura Y."/>
            <person name="Katsura K."/>
            <person name="Hayashi T."/>
        </authorList>
    </citation>
    <scope>NUCLEOTIDE SEQUENCE</scope>
    <source>
        <strain evidence="18">NBRC 15689</strain>
    </source>
</reference>
<keyword evidence="7 14" id="KW-0963">Cytoplasm</keyword>
<keyword evidence="10 14" id="KW-0418">Kinase</keyword>
<proteinExistence type="inferred from homology"/>
<evidence type="ECO:0000256" key="8">
    <source>
        <dbReference type="ARBA" id="ARBA00022679"/>
    </source>
</evidence>
<evidence type="ECO:0000256" key="11">
    <source>
        <dbReference type="ARBA" id="ARBA00022840"/>
    </source>
</evidence>
<evidence type="ECO:0000256" key="1">
    <source>
        <dbReference type="ARBA" id="ARBA00001206"/>
    </source>
</evidence>
<evidence type="ECO:0000256" key="12">
    <source>
        <dbReference type="ARBA" id="ARBA00022993"/>
    </source>
</evidence>
<evidence type="ECO:0000256" key="5">
    <source>
        <dbReference type="ARBA" id="ARBA00012102"/>
    </source>
</evidence>
<keyword evidence="9 14" id="KW-0547">Nucleotide-binding</keyword>
<keyword evidence="8 14" id="KW-0808">Transferase</keyword>
<feature type="domain" description="Phosphoribulokinase/uridine kinase" evidence="17">
    <location>
        <begin position="110"/>
        <end position="254"/>
    </location>
</feature>
<comment type="pathway">
    <text evidence="3 14 15">Cofactor biosynthesis; coenzyme A biosynthesis; CoA from (R)-pantothenate: step 1/5.</text>
</comment>
<evidence type="ECO:0000256" key="7">
    <source>
        <dbReference type="ARBA" id="ARBA00022490"/>
    </source>
</evidence>
<comment type="subcellular location">
    <subcellularLocation>
        <location evidence="2 14 15">Cytoplasm</location>
    </subcellularLocation>
</comment>
<dbReference type="InterPro" id="IPR006083">
    <property type="entry name" value="PRK/URK"/>
</dbReference>
<evidence type="ECO:0000256" key="13">
    <source>
        <dbReference type="ARBA" id="ARBA00032866"/>
    </source>
</evidence>
<accession>A0ABQ4T542</accession>
<feature type="binding site" evidence="14">
    <location>
        <begin position="115"/>
        <end position="122"/>
    </location>
    <ligand>
        <name>ATP</name>
        <dbReference type="ChEBI" id="CHEBI:30616"/>
    </ligand>
</feature>